<keyword evidence="5 8" id="KW-0812">Transmembrane</keyword>
<dbReference type="KEGG" id="adk:Alide2_4340"/>
<dbReference type="GO" id="GO:0005886">
    <property type="term" value="C:plasma membrane"/>
    <property type="evidence" value="ECO:0007669"/>
    <property type="project" value="UniProtKB-SubCell"/>
</dbReference>
<dbReference type="AlphaFoldDB" id="F4G7Q3"/>
<feature type="transmembrane region" description="Helical" evidence="8">
    <location>
        <begin position="125"/>
        <end position="143"/>
    </location>
</feature>
<feature type="transmembrane region" description="Helical" evidence="8">
    <location>
        <begin position="267"/>
        <end position="283"/>
    </location>
</feature>
<keyword evidence="7 8" id="KW-0472">Membrane</keyword>
<dbReference type="RefSeq" id="WP_013723129.1">
    <property type="nucleotide sequence ID" value="NC_015422.1"/>
</dbReference>
<keyword evidence="6 8" id="KW-1133">Transmembrane helix</keyword>
<evidence type="ECO:0000256" key="2">
    <source>
        <dbReference type="ARBA" id="ARBA00022448"/>
    </source>
</evidence>
<gene>
    <name evidence="9" type="ordered locus">Alide2_4340</name>
</gene>
<feature type="transmembrane region" description="Helical" evidence="8">
    <location>
        <begin position="289"/>
        <end position="310"/>
    </location>
</feature>
<evidence type="ECO:0000256" key="5">
    <source>
        <dbReference type="ARBA" id="ARBA00022692"/>
    </source>
</evidence>
<keyword evidence="3" id="KW-1003">Cell membrane</keyword>
<dbReference type="CDD" id="cd06579">
    <property type="entry name" value="TM_PBP1_transp_AraH_like"/>
    <property type="match status" value="1"/>
</dbReference>
<evidence type="ECO:0000256" key="7">
    <source>
        <dbReference type="ARBA" id="ARBA00023136"/>
    </source>
</evidence>
<dbReference type="Proteomes" id="UP000007938">
    <property type="component" value="Chromosome"/>
</dbReference>
<evidence type="ECO:0000256" key="3">
    <source>
        <dbReference type="ARBA" id="ARBA00022475"/>
    </source>
</evidence>
<feature type="transmembrane region" description="Helical" evidence="8">
    <location>
        <begin position="163"/>
        <end position="184"/>
    </location>
</feature>
<reference evidence="9 10" key="1">
    <citation type="journal article" date="2011" name="J. Bacteriol.">
        <title>Genome Sequences of Alicycliphilus denitrificans Strains BC and K601T.</title>
        <authorList>
            <person name="Oosterkamp M.J."/>
            <person name="Veuskens T."/>
            <person name="Plugge C.M."/>
            <person name="Langenhoff A.A."/>
            <person name="Gerritse J."/>
            <person name="van Berkel W.J."/>
            <person name="Pieper D.H."/>
            <person name="Junca H."/>
            <person name="Goodwin L.A."/>
            <person name="Daligault H.E."/>
            <person name="Bruce D.C."/>
            <person name="Detter J.C."/>
            <person name="Tapia R."/>
            <person name="Han C.S."/>
            <person name="Land M.L."/>
            <person name="Hauser L.J."/>
            <person name="Smidt H."/>
            <person name="Stams A.J."/>
        </authorList>
    </citation>
    <scope>NUCLEOTIDE SEQUENCE [LARGE SCALE GENOMIC DNA]</scope>
    <source>
        <strain evidence="10">DSM 14773 / CIP 107495 / K601</strain>
    </source>
</reference>
<dbReference type="Pfam" id="PF02653">
    <property type="entry name" value="BPD_transp_2"/>
    <property type="match status" value="1"/>
</dbReference>
<evidence type="ECO:0000256" key="4">
    <source>
        <dbReference type="ARBA" id="ARBA00022519"/>
    </source>
</evidence>
<evidence type="ECO:0000256" key="6">
    <source>
        <dbReference type="ARBA" id="ARBA00022989"/>
    </source>
</evidence>
<organism evidence="9 10">
    <name type="scientific">Alicycliphilus denitrificans (strain DSM 14773 / CIP 107495 / K601)</name>
    <dbReference type="NCBI Taxonomy" id="596154"/>
    <lineage>
        <taxon>Bacteria</taxon>
        <taxon>Pseudomonadati</taxon>
        <taxon>Pseudomonadota</taxon>
        <taxon>Betaproteobacteria</taxon>
        <taxon>Burkholderiales</taxon>
        <taxon>Comamonadaceae</taxon>
        <taxon>Alicycliphilus</taxon>
    </lineage>
</organism>
<dbReference type="PANTHER" id="PTHR32196">
    <property type="entry name" value="ABC TRANSPORTER PERMEASE PROTEIN YPHD-RELATED-RELATED"/>
    <property type="match status" value="1"/>
</dbReference>
<keyword evidence="2" id="KW-0813">Transport</keyword>
<dbReference type="InterPro" id="IPR001851">
    <property type="entry name" value="ABC_transp_permease"/>
</dbReference>
<dbReference type="HOGENOM" id="CLU_028880_2_2_4"/>
<sequence>MQITQAKPSFSPLLRDVPGCAWALVILLTVLSGSAPNFLTTGNLLNVASQATLLLLLALPMTFVIMTEGLDLSLGALLSLCTVIFAIVVKSTGSVGAGILACVAVGALVGALNGSLIGLLGIPPFVATLGTMGIATGLALLMAEERDLIGLGTTAQAAWSGTWMGIPIPVWIAVGTYGLFHFLLKHTRFGVSVIALGGNAEALRLAGKRVLPRLVLVYVLAAVYAAIAGILLAGRINGGNPTAAQGMEFDAIAAVVVGGTHFVKGRGTLFGTLLGVILITVLRNGLNLVALPTSIQVAAIGVLVIAALAMESRR</sequence>
<feature type="transmembrane region" description="Helical" evidence="8">
    <location>
        <begin position="21"/>
        <end position="39"/>
    </location>
</feature>
<feature type="transmembrane region" description="Helical" evidence="8">
    <location>
        <begin position="45"/>
        <end position="65"/>
    </location>
</feature>
<evidence type="ECO:0000256" key="1">
    <source>
        <dbReference type="ARBA" id="ARBA00004651"/>
    </source>
</evidence>
<evidence type="ECO:0000313" key="10">
    <source>
        <dbReference type="Proteomes" id="UP000007938"/>
    </source>
</evidence>
<keyword evidence="10" id="KW-1185">Reference proteome</keyword>
<evidence type="ECO:0000313" key="9">
    <source>
        <dbReference type="EMBL" id="AEB86650.1"/>
    </source>
</evidence>
<evidence type="ECO:0000256" key="8">
    <source>
        <dbReference type="SAM" id="Phobius"/>
    </source>
</evidence>
<dbReference type="GO" id="GO:0022857">
    <property type="term" value="F:transmembrane transporter activity"/>
    <property type="evidence" value="ECO:0007669"/>
    <property type="project" value="InterPro"/>
</dbReference>
<dbReference type="EMBL" id="CP002657">
    <property type="protein sequence ID" value="AEB86650.1"/>
    <property type="molecule type" value="Genomic_DNA"/>
</dbReference>
<dbReference type="eggNOG" id="COG1172">
    <property type="taxonomic scope" value="Bacteria"/>
</dbReference>
<proteinExistence type="predicted"/>
<accession>F4G7Q3</accession>
<feature type="transmembrane region" description="Helical" evidence="8">
    <location>
        <begin position="214"/>
        <end position="236"/>
    </location>
</feature>
<feature type="transmembrane region" description="Helical" evidence="8">
    <location>
        <begin position="72"/>
        <end position="89"/>
    </location>
</feature>
<reference evidence="9 10" key="2">
    <citation type="submission" date="2011-04" db="EMBL/GenBank/DDBJ databases">
        <title>Complete sequence of chromosome of Alicycliphilus denitrificans K601.</title>
        <authorList>
            <consortium name="US DOE Joint Genome Institute"/>
            <person name="Lucas S."/>
            <person name="Han J."/>
            <person name="Lapidus A."/>
            <person name="Cheng J.-F."/>
            <person name="Goodwin L."/>
            <person name="Pitluck S."/>
            <person name="Peters L."/>
            <person name="Zeytun A."/>
            <person name="Detter J.C."/>
            <person name="Han C."/>
            <person name="Tapia R."/>
            <person name="Land M."/>
            <person name="Hauser L."/>
            <person name="Kyrpides N."/>
            <person name="Ivanova N."/>
            <person name="Mikhailova N."/>
            <person name="Pagani I."/>
            <person name="Oosterkamp M."/>
            <person name="Pieper D."/>
            <person name="van Berkel W."/>
            <person name="Langenhoff A."/>
            <person name="Smidt H."/>
            <person name="Stams A."/>
            <person name="Woyke T."/>
        </authorList>
    </citation>
    <scope>NUCLEOTIDE SEQUENCE [LARGE SCALE GENOMIC DNA]</scope>
    <source>
        <strain evidence="10">DSM 14773 / CIP 107495 / K601</strain>
    </source>
</reference>
<dbReference type="STRING" id="596154.Alide2_4340"/>
<name>F4G7Q3_ALIDK</name>
<feature type="transmembrane region" description="Helical" evidence="8">
    <location>
        <begin position="95"/>
        <end position="113"/>
    </location>
</feature>
<dbReference type="PANTHER" id="PTHR32196:SF21">
    <property type="entry name" value="ABC TRANSPORTER PERMEASE PROTEIN YPHD-RELATED"/>
    <property type="match status" value="1"/>
</dbReference>
<protein>
    <submittedName>
        <fullName evidence="9">ABC-type transporter, integral membrane subunit</fullName>
    </submittedName>
</protein>
<keyword evidence="4" id="KW-0997">Cell inner membrane</keyword>
<comment type="subcellular location">
    <subcellularLocation>
        <location evidence="1">Cell membrane</location>
        <topology evidence="1">Multi-pass membrane protein</topology>
    </subcellularLocation>
</comment>